<accession>A0ABQ5DWG3</accession>
<evidence type="ECO:0000313" key="2">
    <source>
        <dbReference type="Proteomes" id="UP001151760"/>
    </source>
</evidence>
<dbReference type="EMBL" id="BQNB010015738">
    <property type="protein sequence ID" value="GJT43536.1"/>
    <property type="molecule type" value="Genomic_DNA"/>
</dbReference>
<organism evidence="1 2">
    <name type="scientific">Tanacetum coccineum</name>
    <dbReference type="NCBI Taxonomy" id="301880"/>
    <lineage>
        <taxon>Eukaryota</taxon>
        <taxon>Viridiplantae</taxon>
        <taxon>Streptophyta</taxon>
        <taxon>Embryophyta</taxon>
        <taxon>Tracheophyta</taxon>
        <taxon>Spermatophyta</taxon>
        <taxon>Magnoliopsida</taxon>
        <taxon>eudicotyledons</taxon>
        <taxon>Gunneridae</taxon>
        <taxon>Pentapetalae</taxon>
        <taxon>asterids</taxon>
        <taxon>campanulids</taxon>
        <taxon>Asterales</taxon>
        <taxon>Asteraceae</taxon>
        <taxon>Asteroideae</taxon>
        <taxon>Anthemideae</taxon>
        <taxon>Anthemidinae</taxon>
        <taxon>Tanacetum</taxon>
    </lineage>
</organism>
<protein>
    <submittedName>
        <fullName evidence="1">Uncharacterized protein</fullName>
    </submittedName>
</protein>
<gene>
    <name evidence="1" type="ORF">Tco_0952251</name>
</gene>
<proteinExistence type="predicted"/>
<reference evidence="1" key="2">
    <citation type="submission" date="2022-01" db="EMBL/GenBank/DDBJ databases">
        <authorList>
            <person name="Yamashiro T."/>
            <person name="Shiraishi A."/>
            <person name="Satake H."/>
            <person name="Nakayama K."/>
        </authorList>
    </citation>
    <scope>NUCLEOTIDE SEQUENCE</scope>
</reference>
<reference evidence="1" key="1">
    <citation type="journal article" date="2022" name="Int. J. Mol. Sci.">
        <title>Draft Genome of Tanacetum Coccineum: Genomic Comparison of Closely Related Tanacetum-Family Plants.</title>
        <authorList>
            <person name="Yamashiro T."/>
            <person name="Shiraishi A."/>
            <person name="Nakayama K."/>
            <person name="Satake H."/>
        </authorList>
    </citation>
    <scope>NUCLEOTIDE SEQUENCE</scope>
</reference>
<comment type="caution">
    <text evidence="1">The sequence shown here is derived from an EMBL/GenBank/DDBJ whole genome shotgun (WGS) entry which is preliminary data.</text>
</comment>
<dbReference type="Proteomes" id="UP001151760">
    <property type="component" value="Unassembled WGS sequence"/>
</dbReference>
<sequence>MVACCLGFDEFLSWLLWEHIPNVGLMMMENKHCGELMIDNYWMDERLKEVLMIDELSIVETDKVIHTVETDMVKVVDEIEHFGISFDEFDKETRSSDGLQPKQADMSCVPALNEPHLHEIHVVLNKHEADQC</sequence>
<evidence type="ECO:0000313" key="1">
    <source>
        <dbReference type="EMBL" id="GJT43536.1"/>
    </source>
</evidence>
<keyword evidence="2" id="KW-1185">Reference proteome</keyword>
<name>A0ABQ5DWG3_9ASTR</name>